<dbReference type="SMART" id="SM00225">
    <property type="entry name" value="BTB"/>
    <property type="match status" value="1"/>
</dbReference>
<dbReference type="Proteomes" id="UP000593567">
    <property type="component" value="Unassembled WGS sequence"/>
</dbReference>
<dbReference type="OrthoDB" id="2333377at2759"/>
<comment type="caution">
    <text evidence="3">The sequence shown here is derived from an EMBL/GenBank/DDBJ whole genome shotgun (WGS) entry which is preliminary data.</text>
</comment>
<dbReference type="CDD" id="cd18369">
    <property type="entry name" value="BTB_POZ_KCTD10-like_BACURD"/>
    <property type="match status" value="1"/>
</dbReference>
<evidence type="ECO:0000259" key="2">
    <source>
        <dbReference type="PROSITE" id="PS50097"/>
    </source>
</evidence>
<reference evidence="3" key="1">
    <citation type="submission" date="2020-06" db="EMBL/GenBank/DDBJ databases">
        <title>Draft genome of Bugula neritina, a colonial animal packing powerful symbionts and potential medicines.</title>
        <authorList>
            <person name="Rayko M."/>
        </authorList>
    </citation>
    <scope>NUCLEOTIDE SEQUENCE [LARGE SCALE GENOMIC DNA]</scope>
    <source>
        <strain evidence="3">Kwan_BN1</strain>
    </source>
</reference>
<dbReference type="InterPro" id="IPR011333">
    <property type="entry name" value="SKP1/BTB/POZ_sf"/>
</dbReference>
<proteinExistence type="predicted"/>
<keyword evidence="4" id="KW-1185">Reference proteome</keyword>
<evidence type="ECO:0000313" key="3">
    <source>
        <dbReference type="EMBL" id="KAF6022182.1"/>
    </source>
</evidence>
<dbReference type="SUPFAM" id="SSF54695">
    <property type="entry name" value="POZ domain"/>
    <property type="match status" value="1"/>
</dbReference>
<dbReference type="GO" id="GO:0051260">
    <property type="term" value="P:protein homooligomerization"/>
    <property type="evidence" value="ECO:0007669"/>
    <property type="project" value="InterPro"/>
</dbReference>
<dbReference type="InterPro" id="IPR003131">
    <property type="entry name" value="T1-type_BTB"/>
</dbReference>
<dbReference type="Pfam" id="PF02214">
    <property type="entry name" value="BTB_2"/>
    <property type="match status" value="1"/>
</dbReference>
<dbReference type="FunFam" id="3.30.710.10:FF:000046">
    <property type="entry name" value="BTB/POZ domain-containing protein KCTD7 isoform X1"/>
    <property type="match status" value="1"/>
</dbReference>
<dbReference type="EMBL" id="VXIV02002884">
    <property type="protein sequence ID" value="KAF6022182.1"/>
    <property type="molecule type" value="Genomic_DNA"/>
</dbReference>
<evidence type="ECO:0000313" key="4">
    <source>
        <dbReference type="Proteomes" id="UP000593567"/>
    </source>
</evidence>
<dbReference type="PROSITE" id="PS50097">
    <property type="entry name" value="BTB"/>
    <property type="match status" value="1"/>
</dbReference>
<dbReference type="InterPro" id="IPR045068">
    <property type="entry name" value="BACURD1-3"/>
</dbReference>
<feature type="region of interest" description="Disordered" evidence="1">
    <location>
        <begin position="210"/>
        <end position="230"/>
    </location>
</feature>
<feature type="compositionally biased region" description="Basic and acidic residues" evidence="1">
    <location>
        <begin position="211"/>
        <end position="230"/>
    </location>
</feature>
<dbReference type="AlphaFoldDB" id="A0A7J7J7N7"/>
<dbReference type="InterPro" id="IPR000210">
    <property type="entry name" value="BTB/POZ_dom"/>
</dbReference>
<feature type="domain" description="BTB" evidence="2">
    <location>
        <begin position="17"/>
        <end position="85"/>
    </location>
</feature>
<dbReference type="Gene3D" id="3.30.710.10">
    <property type="entry name" value="Potassium Channel Kv1.1, Chain A"/>
    <property type="match status" value="1"/>
</dbReference>
<protein>
    <submittedName>
        <fullName evidence="3">KCTD10</fullName>
    </submittedName>
</protein>
<accession>A0A7J7J7N7</accession>
<dbReference type="PANTHER" id="PTHR11145">
    <property type="entry name" value="BTB/POZ DOMAIN-CONTAINING ADAPTER FOR CUL3-MEDIATED RHOA DEGRADATION PROTEIN FAMILY MEMBER"/>
    <property type="match status" value="1"/>
</dbReference>
<dbReference type="PANTHER" id="PTHR11145:SF8">
    <property type="entry name" value="RE57120P"/>
    <property type="match status" value="1"/>
</dbReference>
<name>A0A7J7J7N7_BUGNE</name>
<gene>
    <name evidence="3" type="ORF">EB796_019509</name>
</gene>
<evidence type="ECO:0000256" key="1">
    <source>
        <dbReference type="SAM" id="MobiDB-lite"/>
    </source>
</evidence>
<organism evidence="3 4">
    <name type="scientific">Bugula neritina</name>
    <name type="common">Brown bryozoan</name>
    <name type="synonym">Sertularia neritina</name>
    <dbReference type="NCBI Taxonomy" id="10212"/>
    <lineage>
        <taxon>Eukaryota</taxon>
        <taxon>Metazoa</taxon>
        <taxon>Spiralia</taxon>
        <taxon>Lophotrochozoa</taxon>
        <taxon>Bryozoa</taxon>
        <taxon>Gymnolaemata</taxon>
        <taxon>Cheilostomatida</taxon>
        <taxon>Flustrina</taxon>
        <taxon>Buguloidea</taxon>
        <taxon>Bugulidae</taxon>
        <taxon>Bugula</taxon>
    </lineage>
</organism>
<sequence length="230" mass="26521">MGDSRVVVYPSNSSSSKYVKLNVGGTLHYTTIGTLTKHDNMLRAMFSGRMEVLTDSEGWILIDRCGKHFGLVLSFLRDGSIALPESRREDLLEILTEAKYYCIQHHSDDNILRNIELFDKLSLRFSERILFIKDVLVSNEICLWSFFGNAQKIIDVDCTSIVYGQDKKHTKVEFPEARIYEETLNSLLYENRDSLPDSELMKATMSLGIDGNDRDERERVERGVDRLRRK</sequence>